<sequence>MQTRDFGRLAITETGLGLSLAFIAGAVNAGGFLLVGQYTSHMSGILSAVADAAVTGSLALAMAGLAAVLCFILGAAVSAALINWGRRNPGHHPFALPLRLEAGLLLLLGLLGGLLSAAPAAAFAIPLLCFLMGLQNATITKISGARIRTTHMTGVVTDLGIELGKLLYWNRRPPGPGGHVVRADRAKLRLLSGILSAFLLGGLVGAMSFLSLGFVSTVPLALALLALARAMIRAEFHERLARPVGDALRGR</sequence>
<reference evidence="2 3" key="1">
    <citation type="submission" date="2021-03" db="EMBL/GenBank/DDBJ databases">
        <authorList>
            <person name="So Y."/>
        </authorList>
    </citation>
    <scope>NUCLEOTIDE SEQUENCE [LARGE SCALE GENOMIC DNA]</scope>
    <source>
        <strain evidence="2 3">SSH11</strain>
    </source>
</reference>
<evidence type="ECO:0000313" key="2">
    <source>
        <dbReference type="EMBL" id="MBP0444455.1"/>
    </source>
</evidence>
<feature type="transmembrane region" description="Helical" evidence="1">
    <location>
        <begin position="212"/>
        <end position="232"/>
    </location>
</feature>
<evidence type="ECO:0000256" key="1">
    <source>
        <dbReference type="SAM" id="Phobius"/>
    </source>
</evidence>
<keyword evidence="1" id="KW-0812">Transmembrane</keyword>
<proteinExistence type="predicted"/>
<dbReference type="RefSeq" id="WP_209378691.1">
    <property type="nucleotide sequence ID" value="NZ_JAGIZB010000005.1"/>
</dbReference>
<keyword evidence="1" id="KW-0472">Membrane</keyword>
<protein>
    <submittedName>
        <fullName evidence="2">DUF1275 domain-containing protein</fullName>
    </submittedName>
</protein>
<gene>
    <name evidence="2" type="ORF">J8J14_06645</name>
</gene>
<feature type="transmembrane region" description="Helical" evidence="1">
    <location>
        <begin position="102"/>
        <end position="131"/>
    </location>
</feature>
<name>A0ABS4ABS1_9PROT</name>
<keyword evidence="3" id="KW-1185">Reference proteome</keyword>
<comment type="caution">
    <text evidence="2">The sequence shown here is derived from an EMBL/GenBank/DDBJ whole genome shotgun (WGS) entry which is preliminary data.</text>
</comment>
<evidence type="ECO:0000313" key="3">
    <source>
        <dbReference type="Proteomes" id="UP000681594"/>
    </source>
</evidence>
<feature type="transmembrane region" description="Helical" evidence="1">
    <location>
        <begin position="16"/>
        <end position="36"/>
    </location>
</feature>
<keyword evidence="1" id="KW-1133">Transmembrane helix</keyword>
<dbReference type="Pfam" id="PF06912">
    <property type="entry name" value="DUF1275"/>
    <property type="match status" value="1"/>
</dbReference>
<dbReference type="EMBL" id="JAGIZB010000005">
    <property type="protein sequence ID" value="MBP0444455.1"/>
    <property type="molecule type" value="Genomic_DNA"/>
</dbReference>
<organism evidence="2 3">
    <name type="scientific">Pararoseomonas baculiformis</name>
    <dbReference type="NCBI Taxonomy" id="2820812"/>
    <lineage>
        <taxon>Bacteria</taxon>
        <taxon>Pseudomonadati</taxon>
        <taxon>Pseudomonadota</taxon>
        <taxon>Alphaproteobacteria</taxon>
        <taxon>Acetobacterales</taxon>
        <taxon>Acetobacteraceae</taxon>
        <taxon>Pararoseomonas</taxon>
    </lineage>
</organism>
<dbReference type="PANTHER" id="PTHR37314:SF4">
    <property type="entry name" value="UPF0700 TRANSMEMBRANE PROTEIN YOAK"/>
    <property type="match status" value="1"/>
</dbReference>
<accession>A0ABS4ABS1</accession>
<dbReference type="Proteomes" id="UP000681594">
    <property type="component" value="Unassembled WGS sequence"/>
</dbReference>
<dbReference type="PANTHER" id="PTHR37314">
    <property type="entry name" value="SLR0142 PROTEIN"/>
    <property type="match status" value="1"/>
</dbReference>
<feature type="transmembrane region" description="Helical" evidence="1">
    <location>
        <begin position="57"/>
        <end position="82"/>
    </location>
</feature>
<dbReference type="InterPro" id="IPR010699">
    <property type="entry name" value="DUF1275"/>
</dbReference>